<keyword evidence="4" id="KW-1185">Reference proteome</keyword>
<feature type="compositionally biased region" description="Pro residues" evidence="1">
    <location>
        <begin position="45"/>
        <end position="58"/>
    </location>
</feature>
<proteinExistence type="predicted"/>
<feature type="region of interest" description="Disordered" evidence="1">
    <location>
        <begin position="42"/>
        <end position="66"/>
    </location>
</feature>
<dbReference type="EMBL" id="JBHSZO010000045">
    <property type="protein sequence ID" value="MFC7220941.1"/>
    <property type="molecule type" value="Genomic_DNA"/>
</dbReference>
<gene>
    <name evidence="3" type="ORF">ACFQLX_22695</name>
</gene>
<organism evidence="3 4">
    <name type="scientific">Streptomyces polyrhachis</name>
    <dbReference type="NCBI Taxonomy" id="1282885"/>
    <lineage>
        <taxon>Bacteria</taxon>
        <taxon>Bacillati</taxon>
        <taxon>Actinomycetota</taxon>
        <taxon>Actinomycetes</taxon>
        <taxon>Kitasatosporales</taxon>
        <taxon>Streptomycetaceae</taxon>
        <taxon>Streptomyces</taxon>
    </lineage>
</organism>
<protein>
    <submittedName>
        <fullName evidence="3">NEW3 domain-containing protein</fullName>
    </submittedName>
</protein>
<dbReference type="Pfam" id="PF10633">
    <property type="entry name" value="NPCBM_assoc"/>
    <property type="match status" value="1"/>
</dbReference>
<comment type="caution">
    <text evidence="3">The sequence shown here is derived from an EMBL/GenBank/DDBJ whole genome shotgun (WGS) entry which is preliminary data.</text>
</comment>
<evidence type="ECO:0000313" key="4">
    <source>
        <dbReference type="Proteomes" id="UP001596413"/>
    </source>
</evidence>
<feature type="domain" description="Alpha-galactosidase NEW3" evidence="2">
    <location>
        <begin position="2"/>
        <end position="37"/>
    </location>
</feature>
<sequence length="66" mass="6719">MTAVFTNYEAAQAQNVRLDLDIPAGWTASPAGAVDLGSVAAVLRPRPPPSPARPPRPAPAASARSA</sequence>
<accession>A0ABW2GPG0</accession>
<reference evidence="4" key="1">
    <citation type="journal article" date="2019" name="Int. J. Syst. Evol. Microbiol.">
        <title>The Global Catalogue of Microorganisms (GCM) 10K type strain sequencing project: providing services to taxonomists for standard genome sequencing and annotation.</title>
        <authorList>
            <consortium name="The Broad Institute Genomics Platform"/>
            <consortium name="The Broad Institute Genome Sequencing Center for Infectious Disease"/>
            <person name="Wu L."/>
            <person name="Ma J."/>
        </authorList>
    </citation>
    <scope>NUCLEOTIDE SEQUENCE [LARGE SCALE GENOMIC DNA]</scope>
    <source>
        <strain evidence="4">CGMCC 1.13681</strain>
    </source>
</reference>
<evidence type="ECO:0000313" key="3">
    <source>
        <dbReference type="EMBL" id="MFC7220941.1"/>
    </source>
</evidence>
<evidence type="ECO:0000259" key="2">
    <source>
        <dbReference type="Pfam" id="PF10633"/>
    </source>
</evidence>
<dbReference type="InterPro" id="IPR018905">
    <property type="entry name" value="A-galactase_NEW3"/>
</dbReference>
<evidence type="ECO:0000256" key="1">
    <source>
        <dbReference type="SAM" id="MobiDB-lite"/>
    </source>
</evidence>
<dbReference type="Proteomes" id="UP001596413">
    <property type="component" value="Unassembled WGS sequence"/>
</dbReference>
<name>A0ABW2GPG0_9ACTN</name>
<dbReference type="RefSeq" id="WP_386417955.1">
    <property type="nucleotide sequence ID" value="NZ_JBHSZO010000045.1"/>
</dbReference>